<comment type="caution">
    <text evidence="1">The sequence shown here is derived from an EMBL/GenBank/DDBJ whole genome shotgun (WGS) entry which is preliminary data.</text>
</comment>
<sequence length="66" mass="7757">MPIDNAKQHAGAWFHLRREAHLPYFTPFYLQVVNKLLELKNTLPQIHAQKDPLPHLFIPSNLDFPK</sequence>
<protein>
    <submittedName>
        <fullName evidence="1">Uncharacterized protein</fullName>
    </submittedName>
</protein>
<evidence type="ECO:0000313" key="1">
    <source>
        <dbReference type="EMBL" id="KAJ9061768.1"/>
    </source>
</evidence>
<proteinExistence type="predicted"/>
<evidence type="ECO:0000313" key="2">
    <source>
        <dbReference type="Proteomes" id="UP001165960"/>
    </source>
</evidence>
<dbReference type="EMBL" id="QTSX02005043">
    <property type="protein sequence ID" value="KAJ9061768.1"/>
    <property type="molecule type" value="Genomic_DNA"/>
</dbReference>
<accession>A0ACC2SHJ2</accession>
<gene>
    <name evidence="1" type="ORF">DSO57_1017348</name>
</gene>
<reference evidence="1" key="1">
    <citation type="submission" date="2022-04" db="EMBL/GenBank/DDBJ databases">
        <title>Genome of the entomopathogenic fungus Entomophthora muscae.</title>
        <authorList>
            <person name="Elya C."/>
            <person name="Lovett B.R."/>
            <person name="Lee E."/>
            <person name="Macias A.M."/>
            <person name="Hajek A.E."/>
            <person name="De Bivort B.L."/>
            <person name="Kasson M.T."/>
            <person name="De Fine Licht H.H."/>
            <person name="Stajich J.E."/>
        </authorList>
    </citation>
    <scope>NUCLEOTIDE SEQUENCE</scope>
    <source>
        <strain evidence="1">Berkeley</strain>
    </source>
</reference>
<keyword evidence="2" id="KW-1185">Reference proteome</keyword>
<organism evidence="1 2">
    <name type="scientific">Entomophthora muscae</name>
    <dbReference type="NCBI Taxonomy" id="34485"/>
    <lineage>
        <taxon>Eukaryota</taxon>
        <taxon>Fungi</taxon>
        <taxon>Fungi incertae sedis</taxon>
        <taxon>Zoopagomycota</taxon>
        <taxon>Entomophthoromycotina</taxon>
        <taxon>Entomophthoromycetes</taxon>
        <taxon>Entomophthorales</taxon>
        <taxon>Entomophthoraceae</taxon>
        <taxon>Entomophthora</taxon>
    </lineage>
</organism>
<dbReference type="Proteomes" id="UP001165960">
    <property type="component" value="Unassembled WGS sequence"/>
</dbReference>
<name>A0ACC2SHJ2_9FUNG</name>